<evidence type="ECO:0000256" key="1">
    <source>
        <dbReference type="ARBA" id="ARBA00022741"/>
    </source>
</evidence>
<feature type="domain" description="Sigma-54 factor interaction" evidence="5">
    <location>
        <begin position="489"/>
        <end position="718"/>
    </location>
</feature>
<dbReference type="InterPro" id="IPR003593">
    <property type="entry name" value="AAA+_ATPase"/>
</dbReference>
<evidence type="ECO:0000256" key="4">
    <source>
        <dbReference type="SAM" id="Phobius"/>
    </source>
</evidence>
<dbReference type="Proteomes" id="UP000009173">
    <property type="component" value="Chromosome"/>
</dbReference>
<dbReference type="HOGENOM" id="CLU_013278_0_0_7"/>
<dbReference type="PROSITE" id="PS50045">
    <property type="entry name" value="SIGMA54_INTERACT_4"/>
    <property type="match status" value="1"/>
</dbReference>
<name>A0A0H3ABW1_NITV4</name>
<evidence type="ECO:0000313" key="7">
    <source>
        <dbReference type="Proteomes" id="UP000009173"/>
    </source>
</evidence>
<dbReference type="CDD" id="cd00009">
    <property type="entry name" value="AAA"/>
    <property type="match status" value="1"/>
</dbReference>
<keyword evidence="1" id="KW-0547">Nucleotide-binding</keyword>
<dbReference type="AlphaFoldDB" id="A0A0H3ABW1"/>
<organism evidence="6 7">
    <name type="scientific">Nitratidesulfovibrio vulgaris (strain DP4)</name>
    <name type="common">Desulfovibrio vulgaris</name>
    <dbReference type="NCBI Taxonomy" id="391774"/>
    <lineage>
        <taxon>Bacteria</taxon>
        <taxon>Pseudomonadati</taxon>
        <taxon>Thermodesulfobacteriota</taxon>
        <taxon>Desulfovibrionia</taxon>
        <taxon>Desulfovibrionales</taxon>
        <taxon>Desulfovibrionaceae</taxon>
        <taxon>Nitratidesulfovibrio</taxon>
    </lineage>
</organism>
<dbReference type="Gene3D" id="3.40.50.300">
    <property type="entry name" value="P-loop containing nucleotide triphosphate hydrolases"/>
    <property type="match status" value="1"/>
</dbReference>
<feature type="compositionally biased region" description="Low complexity" evidence="3">
    <location>
        <begin position="848"/>
        <end position="861"/>
    </location>
</feature>
<dbReference type="InterPro" id="IPR058031">
    <property type="entry name" value="AAA_lid_NorR"/>
</dbReference>
<feature type="transmembrane region" description="Helical" evidence="4">
    <location>
        <begin position="370"/>
        <end position="390"/>
    </location>
</feature>
<sequence length="957" mass="102271" precursor="true">MRFYRPPIIGSVFRTDRSAREWSIPKRMLLVGVPLLAAVLACFAFVTYKVGAHYLTTAYSRNSLTRAKAQAHEIASRLETARNELLFMADGILDPKRLARYLQGRTEAEGLRYREIAFQGNGGKDDAFVLLNTGRGVVSIPPDTALATRFGPFTRQSAPTDPQPGQVYLSQPLEVIYPSVPVPGGVQTLPLHVIRLSTPVFAEDGTMRGMLLLSLDVVALRNVLSLYASQRSPLHIYPQESERYRSFMFDPAGWILFQSESPDLPDADLSNDVVRSGLQGDLGRTGLDIAFRPGPENENYWAMVSEVQAGRAGLSTLGSRFADAASLNRSSFVSYVPIVFRGGPGQLPSVYAGLGFIDTSFMVMASSYKLAGALSVALGLGVFVITIVMVSMGVRIARPLIQLANAIENKAAEDDMSPMQDALLPREAHLLRKGVNMILARLREVVQASSLHDARSLAARKRQKVCFDTELAVSASDMPDPDSEKMPGIVGVSPAVKSLRALIRKAASIAADVLIIGETGTGKELTAEAIHANSSRAKGPFVSINCGALDENLLLDALFGHVKGAFSEAKGERKGAFLAADGGTLHLDEIGNASPKVQQALLRALSVRRIRPLGSDDEIGFDARIIAATNVDLLESAGQGAFREDLYYRLAVITIKTPPLRERREDIPALAGYFIKLASVETGRTLMGLSRGALDALLRYPWPGNVREIRNVITRAVAFAESDIIYEEDLRFGFSDVGAEASAEADPVAAEWPGVPGLSGMPGSVTVASAGGHQQGRAGTGAGQGGEAYPASGGATGMTDASMADVSPNGGGEGVGGFPVASFPADGGAFDDAARPRRRSSTMGRVYDAPPAGDDAGGAPPTREVVERSMQGDRARPGAALRDADVLASLNPRQQSVWPRILREGGITRSAYQQALGAEVSVRTAQYDLQDFMKRGVLAKVGRGPASRYVLTEDYRG</sequence>
<accession>A0A0H3ABW1</accession>
<keyword evidence="2" id="KW-0067">ATP-binding</keyword>
<dbReference type="EMBL" id="CP000527">
    <property type="protein sequence ID" value="ABM29827.1"/>
    <property type="molecule type" value="Genomic_DNA"/>
</dbReference>
<dbReference type="InterPro" id="IPR027417">
    <property type="entry name" value="P-loop_NTPase"/>
</dbReference>
<reference evidence="7" key="1">
    <citation type="journal article" date="2009" name="Environ. Microbiol.">
        <title>Contribution of mobile genetic elements to Desulfovibrio vulgaris genome plasticity.</title>
        <authorList>
            <person name="Walker C.B."/>
            <person name="Stolyar S."/>
            <person name="Chivian D."/>
            <person name="Pinel N."/>
            <person name="Gabster J.A."/>
            <person name="Dehal P.S."/>
            <person name="He Z."/>
            <person name="Yang Z.K."/>
            <person name="Yen H.C."/>
            <person name="Zhou J."/>
            <person name="Wall J.D."/>
            <person name="Hazen T.C."/>
            <person name="Arkin A.P."/>
            <person name="Stahl D.A."/>
        </authorList>
    </citation>
    <scope>NUCLEOTIDE SEQUENCE [LARGE SCALE GENOMIC DNA]</scope>
    <source>
        <strain evidence="7">DP4</strain>
    </source>
</reference>
<dbReference type="GO" id="GO:0006355">
    <property type="term" value="P:regulation of DNA-templated transcription"/>
    <property type="evidence" value="ECO:0007669"/>
    <property type="project" value="InterPro"/>
</dbReference>
<dbReference type="RefSeq" id="WP_011793108.1">
    <property type="nucleotide sequence ID" value="NC_008751.1"/>
</dbReference>
<keyword evidence="4" id="KW-0812">Transmembrane</keyword>
<dbReference type="InterPro" id="IPR002078">
    <property type="entry name" value="Sigma_54_int"/>
</dbReference>
<dbReference type="KEGG" id="dvl:Dvul_2816"/>
<dbReference type="SMART" id="SM00382">
    <property type="entry name" value="AAA"/>
    <property type="match status" value="1"/>
</dbReference>
<feature type="region of interest" description="Disordered" evidence="3">
    <location>
        <begin position="771"/>
        <end position="813"/>
    </location>
</feature>
<dbReference type="Gene3D" id="1.10.8.60">
    <property type="match status" value="1"/>
</dbReference>
<dbReference type="SUPFAM" id="SSF52540">
    <property type="entry name" value="P-loop containing nucleoside triphosphate hydrolases"/>
    <property type="match status" value="1"/>
</dbReference>
<dbReference type="FunFam" id="3.40.50.300:FF:000006">
    <property type="entry name" value="DNA-binding transcriptional regulator NtrC"/>
    <property type="match status" value="1"/>
</dbReference>
<gene>
    <name evidence="6" type="ordered locus">Dvul_2816</name>
</gene>
<protein>
    <submittedName>
        <fullName evidence="6">Response regulator receiver protein</fullName>
    </submittedName>
</protein>
<proteinExistence type="predicted"/>
<keyword evidence="4" id="KW-1133">Transmembrane helix</keyword>
<dbReference type="Pfam" id="PF00158">
    <property type="entry name" value="Sigma54_activat"/>
    <property type="match status" value="1"/>
</dbReference>
<dbReference type="GO" id="GO:0005524">
    <property type="term" value="F:ATP binding"/>
    <property type="evidence" value="ECO:0007669"/>
    <property type="project" value="UniProtKB-KW"/>
</dbReference>
<evidence type="ECO:0000256" key="2">
    <source>
        <dbReference type="ARBA" id="ARBA00022840"/>
    </source>
</evidence>
<keyword evidence="4" id="KW-0472">Membrane</keyword>
<evidence type="ECO:0000313" key="6">
    <source>
        <dbReference type="EMBL" id="ABM29827.1"/>
    </source>
</evidence>
<evidence type="ECO:0000256" key="3">
    <source>
        <dbReference type="SAM" id="MobiDB-lite"/>
    </source>
</evidence>
<dbReference type="PANTHER" id="PTHR32071">
    <property type="entry name" value="TRANSCRIPTIONAL REGULATORY PROTEIN"/>
    <property type="match status" value="1"/>
</dbReference>
<dbReference type="Pfam" id="PF25601">
    <property type="entry name" value="AAA_lid_14"/>
    <property type="match status" value="1"/>
</dbReference>
<feature type="region of interest" description="Disordered" evidence="3">
    <location>
        <begin position="830"/>
        <end position="863"/>
    </location>
</feature>
<evidence type="ECO:0000259" key="5">
    <source>
        <dbReference type="PROSITE" id="PS50045"/>
    </source>
</evidence>